<gene>
    <name evidence="2" type="ORF">GGD46_004670</name>
</gene>
<evidence type="ECO:0000256" key="1">
    <source>
        <dbReference type="SAM" id="MobiDB-lite"/>
    </source>
</evidence>
<protein>
    <submittedName>
        <fullName evidence="2">Uncharacterized protein</fullName>
    </submittedName>
</protein>
<sequence length="76" mass="8474">MSATKGQFFKKTASIRNDKATATDSLSKSIVAAETIAREKKTEALRALRLQQEAMEEPKAVKPAKEKKKAVRRTRV</sequence>
<dbReference type="EMBL" id="JACHBG010000013">
    <property type="protein sequence ID" value="MBB6487368.1"/>
    <property type="molecule type" value="Genomic_DNA"/>
</dbReference>
<accession>A0A7X0IUD5</accession>
<reference evidence="2 3" key="1">
    <citation type="submission" date="2020-08" db="EMBL/GenBank/DDBJ databases">
        <title>Genomic Encyclopedia of Type Strains, Phase IV (KMG-V): Genome sequencing to study the core and pangenomes of soil and plant-associated prokaryotes.</title>
        <authorList>
            <person name="Whitman W."/>
        </authorList>
    </citation>
    <scope>NUCLEOTIDE SEQUENCE [LARGE SCALE GENOMIC DNA]</scope>
    <source>
        <strain evidence="2 3">SEMIA 4060</strain>
    </source>
</reference>
<feature type="region of interest" description="Disordered" evidence="1">
    <location>
        <begin position="55"/>
        <end position="76"/>
    </location>
</feature>
<dbReference type="Proteomes" id="UP000565576">
    <property type="component" value="Unassembled WGS sequence"/>
</dbReference>
<comment type="caution">
    <text evidence="2">The sequence shown here is derived from an EMBL/GenBank/DDBJ whole genome shotgun (WGS) entry which is preliminary data.</text>
</comment>
<dbReference type="AlphaFoldDB" id="A0A7X0IUD5"/>
<feature type="region of interest" description="Disordered" evidence="1">
    <location>
        <begin position="1"/>
        <end position="21"/>
    </location>
</feature>
<proteinExistence type="predicted"/>
<dbReference type="RefSeq" id="WP_184708192.1">
    <property type="nucleotide sequence ID" value="NZ_JACHBG010000013.1"/>
</dbReference>
<name>A0A7X0IUD5_9HYPH</name>
<organism evidence="2 3">
    <name type="scientific">Rhizobium lusitanum</name>
    <dbReference type="NCBI Taxonomy" id="293958"/>
    <lineage>
        <taxon>Bacteria</taxon>
        <taxon>Pseudomonadati</taxon>
        <taxon>Pseudomonadota</taxon>
        <taxon>Alphaproteobacteria</taxon>
        <taxon>Hyphomicrobiales</taxon>
        <taxon>Rhizobiaceae</taxon>
        <taxon>Rhizobium/Agrobacterium group</taxon>
        <taxon>Rhizobium</taxon>
    </lineage>
</organism>
<evidence type="ECO:0000313" key="2">
    <source>
        <dbReference type="EMBL" id="MBB6487368.1"/>
    </source>
</evidence>
<evidence type="ECO:0000313" key="3">
    <source>
        <dbReference type="Proteomes" id="UP000565576"/>
    </source>
</evidence>
<feature type="compositionally biased region" description="Basic residues" evidence="1">
    <location>
        <begin position="65"/>
        <end position="76"/>
    </location>
</feature>